<comment type="similarity">
    <text evidence="3 13">Belongs to the cytochrome P450 family.</text>
</comment>
<keyword evidence="9 12" id="KW-0408">Iron</keyword>
<dbReference type="PANTHER" id="PTHR24282">
    <property type="entry name" value="CYTOCHROME P450 FAMILY MEMBER"/>
    <property type="match status" value="1"/>
</dbReference>
<comment type="cofactor">
    <cofactor evidence="1 12">
        <name>heme</name>
        <dbReference type="ChEBI" id="CHEBI:30413"/>
    </cofactor>
</comment>
<dbReference type="PANTHER" id="PTHR24282:SF255">
    <property type="entry name" value="CYTOCHROME P450 72A11-RELATED"/>
    <property type="match status" value="1"/>
</dbReference>
<evidence type="ECO:0000313" key="15">
    <source>
        <dbReference type="Proteomes" id="UP001054252"/>
    </source>
</evidence>
<evidence type="ECO:0000313" key="14">
    <source>
        <dbReference type="EMBL" id="GKV04187.1"/>
    </source>
</evidence>
<dbReference type="GO" id="GO:0016705">
    <property type="term" value="F:oxidoreductase activity, acting on paired donors, with incorporation or reduction of molecular oxygen"/>
    <property type="evidence" value="ECO:0007669"/>
    <property type="project" value="InterPro"/>
</dbReference>
<evidence type="ECO:0000256" key="7">
    <source>
        <dbReference type="ARBA" id="ARBA00022989"/>
    </source>
</evidence>
<dbReference type="GO" id="GO:0020037">
    <property type="term" value="F:heme binding"/>
    <property type="evidence" value="ECO:0007669"/>
    <property type="project" value="InterPro"/>
</dbReference>
<keyword evidence="5" id="KW-0812">Transmembrane</keyword>
<dbReference type="InterPro" id="IPR002401">
    <property type="entry name" value="Cyt_P450_E_grp-I"/>
</dbReference>
<name>A0AAV5IQM5_9ROSI</name>
<evidence type="ECO:0000256" key="5">
    <source>
        <dbReference type="ARBA" id="ARBA00022692"/>
    </source>
</evidence>
<proteinExistence type="inferred from homology"/>
<accession>A0AAV5IQM5</accession>
<evidence type="ECO:0000256" key="2">
    <source>
        <dbReference type="ARBA" id="ARBA00004167"/>
    </source>
</evidence>
<dbReference type="InterPro" id="IPR017972">
    <property type="entry name" value="Cyt_P450_CS"/>
</dbReference>
<keyword evidence="4 12" id="KW-0349">Heme</keyword>
<dbReference type="Proteomes" id="UP001054252">
    <property type="component" value="Unassembled WGS sequence"/>
</dbReference>
<evidence type="ECO:0000256" key="6">
    <source>
        <dbReference type="ARBA" id="ARBA00022723"/>
    </source>
</evidence>
<dbReference type="PRINTS" id="PR00463">
    <property type="entry name" value="EP450I"/>
</dbReference>
<comment type="caution">
    <text evidence="14">The sequence shown here is derived from an EMBL/GenBank/DDBJ whole genome shotgun (WGS) entry which is preliminary data.</text>
</comment>
<evidence type="ECO:0000256" key="10">
    <source>
        <dbReference type="ARBA" id="ARBA00023033"/>
    </source>
</evidence>
<dbReference type="AlphaFoldDB" id="A0AAV5IQM5"/>
<evidence type="ECO:0000256" key="1">
    <source>
        <dbReference type="ARBA" id="ARBA00001971"/>
    </source>
</evidence>
<dbReference type="GO" id="GO:0005506">
    <property type="term" value="F:iron ion binding"/>
    <property type="evidence" value="ECO:0007669"/>
    <property type="project" value="InterPro"/>
</dbReference>
<evidence type="ECO:0000256" key="13">
    <source>
        <dbReference type="RuleBase" id="RU000461"/>
    </source>
</evidence>
<dbReference type="EMBL" id="BPVZ01000021">
    <property type="protein sequence ID" value="GKV04187.1"/>
    <property type="molecule type" value="Genomic_DNA"/>
</dbReference>
<evidence type="ECO:0000256" key="11">
    <source>
        <dbReference type="ARBA" id="ARBA00023136"/>
    </source>
</evidence>
<dbReference type="InterPro" id="IPR001128">
    <property type="entry name" value="Cyt_P450"/>
</dbReference>
<evidence type="ECO:0008006" key="16">
    <source>
        <dbReference type="Google" id="ProtNLM"/>
    </source>
</evidence>
<keyword evidence="10 13" id="KW-0503">Monooxygenase</keyword>
<dbReference type="SUPFAM" id="SSF48264">
    <property type="entry name" value="Cytochrome P450"/>
    <property type="match status" value="1"/>
</dbReference>
<organism evidence="14 15">
    <name type="scientific">Rubroshorea leprosula</name>
    <dbReference type="NCBI Taxonomy" id="152421"/>
    <lineage>
        <taxon>Eukaryota</taxon>
        <taxon>Viridiplantae</taxon>
        <taxon>Streptophyta</taxon>
        <taxon>Embryophyta</taxon>
        <taxon>Tracheophyta</taxon>
        <taxon>Spermatophyta</taxon>
        <taxon>Magnoliopsida</taxon>
        <taxon>eudicotyledons</taxon>
        <taxon>Gunneridae</taxon>
        <taxon>Pentapetalae</taxon>
        <taxon>rosids</taxon>
        <taxon>malvids</taxon>
        <taxon>Malvales</taxon>
        <taxon>Dipterocarpaceae</taxon>
        <taxon>Rubroshorea</taxon>
    </lineage>
</organism>
<dbReference type="InterPro" id="IPR036396">
    <property type="entry name" value="Cyt_P450_sf"/>
</dbReference>
<evidence type="ECO:0000256" key="3">
    <source>
        <dbReference type="ARBA" id="ARBA00010617"/>
    </source>
</evidence>
<evidence type="ECO:0000256" key="4">
    <source>
        <dbReference type="ARBA" id="ARBA00022617"/>
    </source>
</evidence>
<keyword evidence="11" id="KW-0472">Membrane</keyword>
<dbReference type="GO" id="GO:0004497">
    <property type="term" value="F:monooxygenase activity"/>
    <property type="evidence" value="ECO:0007669"/>
    <property type="project" value="UniProtKB-KW"/>
</dbReference>
<protein>
    <recommendedName>
        <fullName evidence="16">Cytochrome P450</fullName>
    </recommendedName>
</protein>
<keyword evidence="7" id="KW-1133">Transmembrane helix</keyword>
<keyword evidence="15" id="KW-1185">Reference proteome</keyword>
<dbReference type="InterPro" id="IPR050665">
    <property type="entry name" value="Cytochrome_P450_Monooxygen"/>
</dbReference>
<gene>
    <name evidence="14" type="ORF">SLEP1_g16381</name>
</gene>
<keyword evidence="6 12" id="KW-0479">Metal-binding</keyword>
<evidence type="ECO:0000256" key="9">
    <source>
        <dbReference type="ARBA" id="ARBA00023004"/>
    </source>
</evidence>
<sequence>MKEVEREVRAIIKGLIHKRENAMKAGEAANDDLLGILLDSNLREIEEHGGNKTVGMSMDDVIEECKVFYFAGQETTSNTLSWTMVLLAQHQNWQSRAREEVLSIFGNNKPDFDSLNRLKVVTIILYEVLRLYPPGIILTRSTQKETKLGNLTLPAGVQLAMPTTLVHHDPEFWGDDAKDFKPERFAEGVSKATKYQVSYLPFGWGPRICMGQNFALNVAKLAITMILQRFWFELSPSYAHAPAPSLTLRPQHGAHLILHKM</sequence>
<reference evidence="14 15" key="1">
    <citation type="journal article" date="2021" name="Commun. Biol.">
        <title>The genome of Shorea leprosula (Dipterocarpaceae) highlights the ecological relevance of drought in aseasonal tropical rainforests.</title>
        <authorList>
            <person name="Ng K.K.S."/>
            <person name="Kobayashi M.J."/>
            <person name="Fawcett J.A."/>
            <person name="Hatakeyama M."/>
            <person name="Paape T."/>
            <person name="Ng C.H."/>
            <person name="Ang C.C."/>
            <person name="Tnah L.H."/>
            <person name="Lee C.T."/>
            <person name="Nishiyama T."/>
            <person name="Sese J."/>
            <person name="O'Brien M.J."/>
            <person name="Copetti D."/>
            <person name="Mohd Noor M.I."/>
            <person name="Ong R.C."/>
            <person name="Putra M."/>
            <person name="Sireger I.Z."/>
            <person name="Indrioko S."/>
            <person name="Kosugi Y."/>
            <person name="Izuno A."/>
            <person name="Isagi Y."/>
            <person name="Lee S.L."/>
            <person name="Shimizu K.K."/>
        </authorList>
    </citation>
    <scope>NUCLEOTIDE SEQUENCE [LARGE SCALE GENOMIC DNA]</scope>
    <source>
        <strain evidence="14">214</strain>
    </source>
</reference>
<comment type="subcellular location">
    <subcellularLocation>
        <location evidence="2">Membrane</location>
        <topology evidence="2">Single-pass membrane protein</topology>
    </subcellularLocation>
</comment>
<dbReference type="Pfam" id="PF00067">
    <property type="entry name" value="p450"/>
    <property type="match status" value="1"/>
</dbReference>
<feature type="binding site" description="axial binding residue" evidence="12">
    <location>
        <position position="209"/>
    </location>
    <ligand>
        <name>heme</name>
        <dbReference type="ChEBI" id="CHEBI:30413"/>
    </ligand>
    <ligandPart>
        <name>Fe</name>
        <dbReference type="ChEBI" id="CHEBI:18248"/>
    </ligandPart>
</feature>
<evidence type="ECO:0000256" key="12">
    <source>
        <dbReference type="PIRSR" id="PIRSR602401-1"/>
    </source>
</evidence>
<dbReference type="PRINTS" id="PR00385">
    <property type="entry name" value="P450"/>
</dbReference>
<keyword evidence="8 13" id="KW-0560">Oxidoreductase</keyword>
<dbReference type="Gene3D" id="1.10.630.10">
    <property type="entry name" value="Cytochrome P450"/>
    <property type="match status" value="1"/>
</dbReference>
<dbReference type="PROSITE" id="PS00086">
    <property type="entry name" value="CYTOCHROME_P450"/>
    <property type="match status" value="1"/>
</dbReference>
<dbReference type="GO" id="GO:0016020">
    <property type="term" value="C:membrane"/>
    <property type="evidence" value="ECO:0007669"/>
    <property type="project" value="UniProtKB-SubCell"/>
</dbReference>
<evidence type="ECO:0000256" key="8">
    <source>
        <dbReference type="ARBA" id="ARBA00023002"/>
    </source>
</evidence>